<proteinExistence type="predicted"/>
<feature type="transmembrane region" description="Helical" evidence="1">
    <location>
        <begin position="111"/>
        <end position="131"/>
    </location>
</feature>
<protein>
    <submittedName>
        <fullName evidence="2">Uncharacterized protein</fullName>
    </submittedName>
</protein>
<reference evidence="2 3" key="1">
    <citation type="submission" date="2019-03" db="EMBL/GenBank/DDBJ databases">
        <title>Genome sequence of Thiobacillaceae bacterium LSR1, a sulfur-oxidizing bacterium isolated from freshwater sediment.</title>
        <authorList>
            <person name="Li S."/>
        </authorList>
    </citation>
    <scope>NUCLEOTIDE SEQUENCE [LARGE SCALE GENOMIC DNA]</scope>
    <source>
        <strain evidence="2 3">LSR1</strain>
    </source>
</reference>
<dbReference type="RefSeq" id="WP_131444767.1">
    <property type="nucleotide sequence ID" value="NZ_SJZB01000012.1"/>
</dbReference>
<dbReference type="AlphaFoldDB" id="A0A4R1BLD9"/>
<evidence type="ECO:0000256" key="1">
    <source>
        <dbReference type="SAM" id="Phobius"/>
    </source>
</evidence>
<feature type="transmembrane region" description="Helical" evidence="1">
    <location>
        <begin position="18"/>
        <end position="37"/>
    </location>
</feature>
<dbReference type="OrthoDB" id="8561689at2"/>
<dbReference type="Proteomes" id="UP000295443">
    <property type="component" value="Unassembled WGS sequence"/>
</dbReference>
<accession>A0A4R1BLD9</accession>
<feature type="transmembrane region" description="Helical" evidence="1">
    <location>
        <begin position="87"/>
        <end position="105"/>
    </location>
</feature>
<feature type="transmembrane region" description="Helical" evidence="1">
    <location>
        <begin position="57"/>
        <end position="75"/>
    </location>
</feature>
<name>A0A4R1BLD9_9PROT</name>
<organism evidence="2 3">
    <name type="scientific">Parasulfuritortus cantonensis</name>
    <dbReference type="NCBI Taxonomy" id="2528202"/>
    <lineage>
        <taxon>Bacteria</taxon>
        <taxon>Pseudomonadati</taxon>
        <taxon>Pseudomonadota</taxon>
        <taxon>Betaproteobacteria</taxon>
        <taxon>Nitrosomonadales</taxon>
        <taxon>Thiobacillaceae</taxon>
        <taxon>Parasulfuritortus</taxon>
    </lineage>
</organism>
<gene>
    <name evidence="2" type="ORF">EZJ19_02735</name>
</gene>
<dbReference type="EMBL" id="SJZB01000012">
    <property type="protein sequence ID" value="TCJ18169.1"/>
    <property type="molecule type" value="Genomic_DNA"/>
</dbReference>
<keyword evidence="1" id="KW-0812">Transmembrane</keyword>
<keyword evidence="3" id="KW-1185">Reference proteome</keyword>
<keyword evidence="1" id="KW-1133">Transmembrane helix</keyword>
<comment type="caution">
    <text evidence="2">The sequence shown here is derived from an EMBL/GenBank/DDBJ whole genome shotgun (WGS) entry which is preliminary data.</text>
</comment>
<keyword evidence="1" id="KW-0472">Membrane</keyword>
<evidence type="ECO:0000313" key="3">
    <source>
        <dbReference type="Proteomes" id="UP000295443"/>
    </source>
</evidence>
<evidence type="ECO:0000313" key="2">
    <source>
        <dbReference type="EMBL" id="TCJ18169.1"/>
    </source>
</evidence>
<sequence length="147" mass="16337">MAETKVVTAASCLRSARLFNILAVASTALSATLFTIGHNLADKKLAFLPMAMSLPPVMIWLAASMFVYAAIAHHPDAKVRHYNKWAGYRYYALVGFLTIMANDLAHLPTGWAGVWVLFVVALVPWSLYDIWKAGKETWQDIQLELQA</sequence>